<keyword evidence="2" id="KW-1185">Reference proteome</keyword>
<name>A0ACC3ZE08_COLTU</name>
<comment type="caution">
    <text evidence="1">The sequence shown here is derived from an EMBL/GenBank/DDBJ whole genome shotgun (WGS) entry which is preliminary data.</text>
</comment>
<accession>A0ACC3ZE08</accession>
<dbReference type="EMBL" id="VUJX02000001">
    <property type="protein sequence ID" value="KAL0942368.1"/>
    <property type="molecule type" value="Genomic_DNA"/>
</dbReference>
<gene>
    <name evidence="1" type="ORF">CTRU02_200254</name>
</gene>
<reference evidence="1 2" key="1">
    <citation type="journal article" date="2020" name="Phytopathology">
        <title>Genome Sequence Resources of Colletotrichum truncatum, C. plurivorum, C. musicola, and C. sojae: Four Species Pathogenic to Soybean (Glycine max).</title>
        <authorList>
            <person name="Rogerio F."/>
            <person name="Boufleur T.R."/>
            <person name="Ciampi-Guillardi M."/>
            <person name="Sukno S.A."/>
            <person name="Thon M.R."/>
            <person name="Massola Junior N.S."/>
            <person name="Baroncelli R."/>
        </authorList>
    </citation>
    <scope>NUCLEOTIDE SEQUENCE [LARGE SCALE GENOMIC DNA]</scope>
    <source>
        <strain evidence="1 2">CMES1059</strain>
    </source>
</reference>
<proteinExistence type="predicted"/>
<dbReference type="Proteomes" id="UP000805649">
    <property type="component" value="Unassembled WGS sequence"/>
</dbReference>
<protein>
    <submittedName>
        <fullName evidence="1">Uncharacterized protein</fullName>
    </submittedName>
</protein>
<evidence type="ECO:0000313" key="1">
    <source>
        <dbReference type="EMBL" id="KAL0942368.1"/>
    </source>
</evidence>
<sequence length="123" mass="13399">MRFSTSLVTLLLTVTAHASVAQPNELAAVAERSDDNDLIVPLVEQRDEPTLDKRACTYNGCKCNSRGRQLTVCGNCVWSDTRNYVVTSKRDPKKIYECSKTGRCCVYGGASDCGTGSARCIVN</sequence>
<evidence type="ECO:0000313" key="2">
    <source>
        <dbReference type="Proteomes" id="UP000805649"/>
    </source>
</evidence>
<organism evidence="1 2">
    <name type="scientific">Colletotrichum truncatum</name>
    <name type="common">Anthracnose fungus</name>
    <name type="synonym">Colletotrichum capsici</name>
    <dbReference type="NCBI Taxonomy" id="5467"/>
    <lineage>
        <taxon>Eukaryota</taxon>
        <taxon>Fungi</taxon>
        <taxon>Dikarya</taxon>
        <taxon>Ascomycota</taxon>
        <taxon>Pezizomycotina</taxon>
        <taxon>Sordariomycetes</taxon>
        <taxon>Hypocreomycetidae</taxon>
        <taxon>Glomerellales</taxon>
        <taxon>Glomerellaceae</taxon>
        <taxon>Colletotrichum</taxon>
        <taxon>Colletotrichum truncatum species complex</taxon>
    </lineage>
</organism>